<comment type="subcellular location">
    <subcellularLocation>
        <location evidence="1">Membrane</location>
        <topology evidence="1">Multi-pass membrane protein</topology>
    </subcellularLocation>
</comment>
<evidence type="ECO:0000256" key="5">
    <source>
        <dbReference type="ARBA" id="ARBA00022989"/>
    </source>
</evidence>
<keyword evidence="2 11" id="KW-0813">Transport</keyword>
<evidence type="ECO:0000256" key="9">
    <source>
        <dbReference type="ARBA" id="ARBA00023201"/>
    </source>
</evidence>
<keyword evidence="3 11" id="KW-0894">Sodium channel</keyword>
<reference evidence="13 14" key="1">
    <citation type="journal article" date="2018" name="Sci. Rep.">
        <title>Genomic signatures of local adaptation to the degree of environmental predictability in rotifers.</title>
        <authorList>
            <person name="Franch-Gras L."/>
            <person name="Hahn C."/>
            <person name="Garcia-Roger E.M."/>
            <person name="Carmona M.J."/>
            <person name="Serra M."/>
            <person name="Gomez A."/>
        </authorList>
    </citation>
    <scope>NUCLEOTIDE SEQUENCE [LARGE SCALE GENOMIC DNA]</scope>
    <source>
        <strain evidence="13">HYR1</strain>
    </source>
</reference>
<comment type="caution">
    <text evidence="13">The sequence shown here is derived from an EMBL/GenBank/DDBJ whole genome shotgun (WGS) entry which is preliminary data.</text>
</comment>
<proteinExistence type="inferred from homology"/>
<dbReference type="PRINTS" id="PR01078">
    <property type="entry name" value="AMINACHANNEL"/>
</dbReference>
<dbReference type="STRING" id="10195.A0A3M7PSM2"/>
<feature type="transmembrane region" description="Helical" evidence="12">
    <location>
        <begin position="389"/>
        <end position="412"/>
    </location>
</feature>
<keyword evidence="7 11" id="KW-0406">Ion transport</keyword>
<dbReference type="GO" id="GO:0015280">
    <property type="term" value="F:ligand-gated sodium channel activity"/>
    <property type="evidence" value="ECO:0007669"/>
    <property type="project" value="TreeGrafter"/>
</dbReference>
<dbReference type="InterPro" id="IPR001873">
    <property type="entry name" value="ENaC"/>
</dbReference>
<evidence type="ECO:0000256" key="7">
    <source>
        <dbReference type="ARBA" id="ARBA00023065"/>
    </source>
</evidence>
<evidence type="ECO:0000256" key="3">
    <source>
        <dbReference type="ARBA" id="ARBA00022461"/>
    </source>
</evidence>
<dbReference type="OrthoDB" id="6021021at2759"/>
<keyword evidence="10 11" id="KW-0407">Ion channel</keyword>
<keyword evidence="6" id="KW-0915">Sodium</keyword>
<evidence type="ECO:0000313" key="13">
    <source>
        <dbReference type="EMBL" id="RNA01929.1"/>
    </source>
</evidence>
<comment type="similarity">
    <text evidence="11">Belongs to the amiloride-sensitive sodium channel (TC 1.A.6) family.</text>
</comment>
<keyword evidence="5 12" id="KW-1133">Transmembrane helix</keyword>
<dbReference type="GO" id="GO:0005886">
    <property type="term" value="C:plasma membrane"/>
    <property type="evidence" value="ECO:0007669"/>
    <property type="project" value="TreeGrafter"/>
</dbReference>
<sequence length="432" mass="49436">MDDFFAFDVNTKITNERMASIQFPTVSFCNKNPFNLQKNQSKNLYYLSLINDLKKSIFNLSQFHNETFGLMKETNFLISKIILNSTQVDLKDYSFELDEMLINCELNGITCNKNDFEHFMLPEFGNCYKFNSGKNLLGNKIEIQSSSIPGKQNGLRLELFAGFLDQDLSLTRSTGIHLFIHNHSAAIFSQYDSISLSNGFDTDIVVSQEHSHKLSKPHSNCIKDPTSFDSFQSGLYRKSIEMFGRYQQKTCLIMCYDEFIKDTFGCYYPGAIEAKSATFCDYQVFLLATNAYKNFSSSGQSWKCFDKCPNECDTVKFNFKISQANFPTPFYSQLMIENHKYYPNQARNFSSYEMVKKSVVAVNVYHDDISLTLVQETPAMNINQLISNIGGILGICVGMSILSFVEIFDILLKLAIYIFTRNTLTRVQNLDS</sequence>
<evidence type="ECO:0000256" key="8">
    <source>
        <dbReference type="ARBA" id="ARBA00023136"/>
    </source>
</evidence>
<dbReference type="AlphaFoldDB" id="A0A3M7PSM2"/>
<protein>
    <submittedName>
        <fullName evidence="13">Amiloride-sensitive sodium channel subunit gamma</fullName>
    </submittedName>
</protein>
<dbReference type="PANTHER" id="PTHR11690:SF248">
    <property type="entry name" value="PICKPOCKET 17, ISOFORM A"/>
    <property type="match status" value="1"/>
</dbReference>
<dbReference type="Pfam" id="PF00858">
    <property type="entry name" value="ASC"/>
    <property type="match status" value="1"/>
</dbReference>
<evidence type="ECO:0000256" key="6">
    <source>
        <dbReference type="ARBA" id="ARBA00023053"/>
    </source>
</evidence>
<dbReference type="Proteomes" id="UP000276133">
    <property type="component" value="Unassembled WGS sequence"/>
</dbReference>
<organism evidence="13 14">
    <name type="scientific">Brachionus plicatilis</name>
    <name type="common">Marine rotifer</name>
    <name type="synonym">Brachionus muelleri</name>
    <dbReference type="NCBI Taxonomy" id="10195"/>
    <lineage>
        <taxon>Eukaryota</taxon>
        <taxon>Metazoa</taxon>
        <taxon>Spiralia</taxon>
        <taxon>Gnathifera</taxon>
        <taxon>Rotifera</taxon>
        <taxon>Eurotatoria</taxon>
        <taxon>Monogononta</taxon>
        <taxon>Pseudotrocha</taxon>
        <taxon>Ploima</taxon>
        <taxon>Brachionidae</taxon>
        <taxon>Brachionus</taxon>
    </lineage>
</organism>
<dbReference type="Gene3D" id="2.60.470.10">
    <property type="entry name" value="Acid-sensing ion channels like domains"/>
    <property type="match status" value="1"/>
</dbReference>
<evidence type="ECO:0000313" key="14">
    <source>
        <dbReference type="Proteomes" id="UP000276133"/>
    </source>
</evidence>
<accession>A0A3M7PSM2</accession>
<gene>
    <name evidence="13" type="ORF">BpHYR1_001862</name>
</gene>
<keyword evidence="14" id="KW-1185">Reference proteome</keyword>
<evidence type="ECO:0000256" key="2">
    <source>
        <dbReference type="ARBA" id="ARBA00022448"/>
    </source>
</evidence>
<evidence type="ECO:0000256" key="10">
    <source>
        <dbReference type="ARBA" id="ARBA00023303"/>
    </source>
</evidence>
<name>A0A3M7PSM2_BRAPC</name>
<evidence type="ECO:0000256" key="11">
    <source>
        <dbReference type="RuleBase" id="RU000679"/>
    </source>
</evidence>
<keyword evidence="4 11" id="KW-0812">Transmembrane</keyword>
<dbReference type="PANTHER" id="PTHR11690">
    <property type="entry name" value="AMILORIDE-SENSITIVE SODIUM CHANNEL-RELATED"/>
    <property type="match status" value="1"/>
</dbReference>
<keyword evidence="8 12" id="KW-0472">Membrane</keyword>
<keyword evidence="9 11" id="KW-0739">Sodium transport</keyword>
<dbReference type="Gene3D" id="1.10.287.770">
    <property type="entry name" value="YojJ-like"/>
    <property type="match status" value="1"/>
</dbReference>
<evidence type="ECO:0000256" key="12">
    <source>
        <dbReference type="SAM" id="Phobius"/>
    </source>
</evidence>
<evidence type="ECO:0000256" key="4">
    <source>
        <dbReference type="ARBA" id="ARBA00022692"/>
    </source>
</evidence>
<dbReference type="EMBL" id="REGN01009113">
    <property type="protein sequence ID" value="RNA01929.1"/>
    <property type="molecule type" value="Genomic_DNA"/>
</dbReference>
<evidence type="ECO:0000256" key="1">
    <source>
        <dbReference type="ARBA" id="ARBA00004141"/>
    </source>
</evidence>